<feature type="non-terminal residue" evidence="1">
    <location>
        <position position="1"/>
    </location>
</feature>
<evidence type="ECO:0000313" key="1">
    <source>
        <dbReference type="EMBL" id="CAG8511256.1"/>
    </source>
</evidence>
<sequence>ENNIFQSINYSNENEKMHIDDNDFSSIELETATKNNKKYLIESVDSFYETEESEEEINKPEIANSKCKVLISNKKGNKEKCKCGVIVHTQGSTTNFATYLLTHGIVKLQLAVNKVNNLQPTIDIIFKKTMINHINQKEAINQALVEFIIKDSQPFYLLKSHAFIKFINLLDSSYELPSDKYIKTLIHQAFNYSTNELKTLFDKDLISYNLTSMCYVPYPHDSKTIAIVLEEIINNWELNNKVDYITSDNAINMIKAINIIKNIDRILYAAYTLQLAIRKGLKPAKILVIRTKRLINFLLSSKQTERLIEAQKQILEQLTNLLAPFAEATTLLGGSTYSTLSFMLSAIKVLLQNCKPKANDYEDYQIESEFDNDKINYDDITTIFDEEEIIVDYNYDNKIEITIDAKKININEFTETKGLVYKVKATLYEALKHY</sequence>
<organism evidence="1 2">
    <name type="scientific">Cetraspora pellucida</name>
    <dbReference type="NCBI Taxonomy" id="1433469"/>
    <lineage>
        <taxon>Eukaryota</taxon>
        <taxon>Fungi</taxon>
        <taxon>Fungi incertae sedis</taxon>
        <taxon>Mucoromycota</taxon>
        <taxon>Glomeromycotina</taxon>
        <taxon>Glomeromycetes</taxon>
        <taxon>Diversisporales</taxon>
        <taxon>Gigasporaceae</taxon>
        <taxon>Cetraspora</taxon>
    </lineage>
</organism>
<comment type="caution">
    <text evidence="1">The sequence shown here is derived from an EMBL/GenBank/DDBJ whole genome shotgun (WGS) entry which is preliminary data.</text>
</comment>
<reference evidence="1" key="1">
    <citation type="submission" date="2021-06" db="EMBL/GenBank/DDBJ databases">
        <authorList>
            <person name="Kallberg Y."/>
            <person name="Tangrot J."/>
            <person name="Rosling A."/>
        </authorList>
    </citation>
    <scope>NUCLEOTIDE SEQUENCE</scope>
    <source>
        <strain evidence="1">28 12/20/2015</strain>
    </source>
</reference>
<proteinExistence type="predicted"/>
<name>A0ACA9L5J0_9GLOM</name>
<dbReference type="EMBL" id="CAJVPW010002673">
    <property type="protein sequence ID" value="CAG8511256.1"/>
    <property type="molecule type" value="Genomic_DNA"/>
</dbReference>
<keyword evidence="2" id="KW-1185">Reference proteome</keyword>
<protein>
    <submittedName>
        <fullName evidence="1">16875_t:CDS:1</fullName>
    </submittedName>
</protein>
<gene>
    <name evidence="1" type="ORF">SPELUC_LOCUS3487</name>
</gene>
<accession>A0ACA9L5J0</accession>
<dbReference type="Proteomes" id="UP000789366">
    <property type="component" value="Unassembled WGS sequence"/>
</dbReference>
<evidence type="ECO:0000313" key="2">
    <source>
        <dbReference type="Proteomes" id="UP000789366"/>
    </source>
</evidence>